<dbReference type="SMART" id="SM00248">
    <property type="entry name" value="ANK"/>
    <property type="match status" value="15"/>
</dbReference>
<feature type="repeat" description="ANK" evidence="3">
    <location>
        <begin position="1024"/>
        <end position="1056"/>
    </location>
</feature>
<dbReference type="Pfam" id="PF22939">
    <property type="entry name" value="WHD_GPIID"/>
    <property type="match status" value="1"/>
</dbReference>
<dbReference type="PRINTS" id="PR01415">
    <property type="entry name" value="ANKYRIN"/>
</dbReference>
<feature type="domain" description="GPI inositol-deacylase winged helix" evidence="5">
    <location>
        <begin position="514"/>
        <end position="595"/>
    </location>
</feature>
<evidence type="ECO:0000259" key="6">
    <source>
        <dbReference type="Pfam" id="PF24883"/>
    </source>
</evidence>
<keyword evidence="1" id="KW-0677">Repeat</keyword>
<feature type="repeat" description="ANK" evidence="3">
    <location>
        <begin position="1222"/>
        <end position="1254"/>
    </location>
</feature>
<dbReference type="InterPro" id="IPR036770">
    <property type="entry name" value="Ankyrin_rpt-contain_sf"/>
</dbReference>
<evidence type="ECO:0000313" key="8">
    <source>
        <dbReference type="Proteomes" id="UP000698800"/>
    </source>
</evidence>
<dbReference type="PANTHER" id="PTHR24123">
    <property type="entry name" value="ANKYRIN REPEAT-CONTAINING"/>
    <property type="match status" value="1"/>
</dbReference>
<name>A0A9P8I2C4_9PEZI</name>
<dbReference type="InterPro" id="IPR031348">
    <property type="entry name" value="PigL_N"/>
</dbReference>
<feature type="repeat" description="ANK" evidence="3">
    <location>
        <begin position="807"/>
        <end position="839"/>
    </location>
</feature>
<feature type="repeat" description="ANK" evidence="3">
    <location>
        <begin position="774"/>
        <end position="806"/>
    </location>
</feature>
<dbReference type="Gene3D" id="1.25.40.20">
    <property type="entry name" value="Ankyrin repeat-containing domain"/>
    <property type="match status" value="6"/>
</dbReference>
<feature type="repeat" description="ANK" evidence="3">
    <location>
        <begin position="879"/>
        <end position="904"/>
    </location>
</feature>
<dbReference type="Proteomes" id="UP000698800">
    <property type="component" value="Unassembled WGS sequence"/>
</dbReference>
<organism evidence="7 8">
    <name type="scientific">Glutinoglossum americanum</name>
    <dbReference type="NCBI Taxonomy" id="1670608"/>
    <lineage>
        <taxon>Eukaryota</taxon>
        <taxon>Fungi</taxon>
        <taxon>Dikarya</taxon>
        <taxon>Ascomycota</taxon>
        <taxon>Pezizomycotina</taxon>
        <taxon>Geoglossomycetes</taxon>
        <taxon>Geoglossales</taxon>
        <taxon>Geoglossaceae</taxon>
        <taxon>Glutinoglossum</taxon>
    </lineage>
</organism>
<accession>A0A9P8I2C4</accession>
<feature type="repeat" description="ANK" evidence="3">
    <location>
        <begin position="991"/>
        <end position="1023"/>
    </location>
</feature>
<dbReference type="Pfam" id="PF12796">
    <property type="entry name" value="Ank_2"/>
    <property type="match status" value="5"/>
</dbReference>
<dbReference type="PROSITE" id="PS50297">
    <property type="entry name" value="ANK_REP_REGION"/>
    <property type="match status" value="9"/>
</dbReference>
<dbReference type="InterPro" id="IPR051165">
    <property type="entry name" value="Multifunctional_ANK_Repeat"/>
</dbReference>
<dbReference type="InterPro" id="IPR027417">
    <property type="entry name" value="P-loop_NTPase"/>
</dbReference>
<feature type="repeat" description="ANK" evidence="3">
    <location>
        <begin position="1115"/>
        <end position="1149"/>
    </location>
</feature>
<comment type="caution">
    <text evidence="7">The sequence shown here is derived from an EMBL/GenBank/DDBJ whole genome shotgun (WGS) entry which is preliminary data.</text>
</comment>
<dbReference type="Pfam" id="PF17111">
    <property type="entry name" value="PigL_N"/>
    <property type="match status" value="1"/>
</dbReference>
<protein>
    <recommendedName>
        <fullName evidence="9">Ankyrin repeat protein</fullName>
    </recommendedName>
</protein>
<dbReference type="Pfam" id="PF00023">
    <property type="entry name" value="Ank"/>
    <property type="match status" value="1"/>
</dbReference>
<keyword evidence="8" id="KW-1185">Reference proteome</keyword>
<keyword evidence="2 3" id="KW-0040">ANK repeat</keyword>
<feature type="repeat" description="ANK" evidence="3">
    <location>
        <begin position="1150"/>
        <end position="1188"/>
    </location>
</feature>
<feature type="domain" description="Azaphilone pigments biosynthesis cluster protein L N-terminal" evidence="4">
    <location>
        <begin position="3"/>
        <end position="97"/>
    </location>
</feature>
<evidence type="ECO:0000256" key="3">
    <source>
        <dbReference type="PROSITE-ProRule" id="PRU00023"/>
    </source>
</evidence>
<feature type="repeat" description="ANK" evidence="3">
    <location>
        <begin position="847"/>
        <end position="874"/>
    </location>
</feature>
<feature type="repeat" description="ANK" evidence="3">
    <location>
        <begin position="1189"/>
        <end position="1221"/>
    </location>
</feature>
<dbReference type="Gene3D" id="3.40.50.300">
    <property type="entry name" value="P-loop containing nucleotide triphosphate hydrolases"/>
    <property type="match status" value="1"/>
</dbReference>
<dbReference type="EMBL" id="JAGHQL010000153">
    <property type="protein sequence ID" value="KAH0537282.1"/>
    <property type="molecule type" value="Genomic_DNA"/>
</dbReference>
<dbReference type="PANTHER" id="PTHR24123:SF33">
    <property type="entry name" value="PROTEIN HOS4"/>
    <property type="match status" value="1"/>
</dbReference>
<evidence type="ECO:0000313" key="7">
    <source>
        <dbReference type="EMBL" id="KAH0537282.1"/>
    </source>
</evidence>
<dbReference type="OrthoDB" id="448455at2759"/>
<proteinExistence type="predicted"/>
<dbReference type="SUPFAM" id="SSF48403">
    <property type="entry name" value="Ankyrin repeat"/>
    <property type="match status" value="2"/>
</dbReference>
<evidence type="ECO:0000256" key="2">
    <source>
        <dbReference type="ARBA" id="ARBA00023043"/>
    </source>
</evidence>
<evidence type="ECO:0008006" key="9">
    <source>
        <dbReference type="Google" id="ProtNLM"/>
    </source>
</evidence>
<dbReference type="InterPro" id="IPR002110">
    <property type="entry name" value="Ankyrin_rpt"/>
</dbReference>
<dbReference type="InterPro" id="IPR056884">
    <property type="entry name" value="NPHP3-like_N"/>
</dbReference>
<reference evidence="7" key="1">
    <citation type="submission" date="2021-03" db="EMBL/GenBank/DDBJ databases">
        <title>Comparative genomics and phylogenomic investigation of the class Geoglossomycetes provide insights into ecological specialization and systematics.</title>
        <authorList>
            <person name="Melie T."/>
            <person name="Pirro S."/>
            <person name="Miller A.N."/>
            <person name="Quandt A."/>
        </authorList>
    </citation>
    <scope>NUCLEOTIDE SEQUENCE</scope>
    <source>
        <strain evidence="7">GBOQ0MN5Z8</strain>
    </source>
</reference>
<feature type="domain" description="Nephrocystin 3-like N-terminal" evidence="6">
    <location>
        <begin position="243"/>
        <end position="407"/>
    </location>
</feature>
<dbReference type="InterPro" id="IPR054471">
    <property type="entry name" value="GPIID_WHD"/>
</dbReference>
<evidence type="ECO:0000259" key="5">
    <source>
        <dbReference type="Pfam" id="PF22939"/>
    </source>
</evidence>
<evidence type="ECO:0000259" key="4">
    <source>
        <dbReference type="Pfam" id="PF17111"/>
    </source>
</evidence>
<dbReference type="PROSITE" id="PS50088">
    <property type="entry name" value="ANK_REPEAT"/>
    <property type="match status" value="11"/>
</dbReference>
<gene>
    <name evidence="7" type="ORF">FGG08_005907</name>
</gene>
<evidence type="ECO:0000256" key="1">
    <source>
        <dbReference type="ARBA" id="ARBA00022737"/>
    </source>
</evidence>
<dbReference type="Pfam" id="PF24883">
    <property type="entry name" value="NPHP3_N"/>
    <property type="match status" value="1"/>
</dbReference>
<feature type="repeat" description="ANK" evidence="3">
    <location>
        <begin position="741"/>
        <end position="773"/>
    </location>
</feature>
<sequence>MIDPLTAATSVSGLLSLVIQTSQILYTQVRTIKNTSKDAQELSNELSALSQVLIRLQTFLKSQDASGRRFHGTSALITSISGCENSVAELKSKLLKLKQGAGLPLLIERSKWIFQHDEHQAVVTVLHRYLNTFQLCLNIDSFDLVSKAADGVAKDIESLKAAISTLTLGSEAAQKETKNQLESLQLLISPTVAISEGTALAADILTHWGPKWTYGETQQILNWLSPLSFSAKQCDALARMEKGTGDWFFESPKFKGWMRGDFQMIWCPGIPGNGLRNYSSAVIDLINKSWDMKVTGIAFTYCSYKDSDMQTDVNLVGSLLQQLASQLTTLPKEIASLHTNHTNRVPSTRPSLEEYSRILPLQCGYFEKVFIIIDGLDECTEGSGARRGLVEALKRLPSNAQILVTSRPLKIIEDNLDHPIRQEISADPQDLELYINVRLEDSSPLAGHVREEPNLKILITENLIEKANGMFLLVQLYLASLMQQDNRRDVRRALSRLPKELDSMYDEAMERIRSQGTHKTRRALQVLAWLSYARSPLTVQMLRTALAIDPEDTYLDESALPNTDELVRVCEGLVTIDQESEIIRLVHYTAQEYFEAHLDLFPEAEKEIAITCITYVNMPRPMEKQCDDHWDLLQFLDEDAFFRYAATYWGHHARRKPDAILEAKILGFLTQDSNLFSRRLSEDSVLSAVYRYPLWNRRTKHEPNITSVGTAAMFGLDNVILSLLDRGLDVNSVHDQENMNGGRTPLHEAASAGQAATMQLLISKGANLEATDSRGDTPLHLAATSDHEDIVRLLLEQGVNIEAYSHSSRTPLWCAAETNSVSTFKELLKHGADTSVRKSQSWLEPLLHNAARDGFDLIVELLLQHGADPDLATGGFNTNSMTPLHFAAEEGHDEVVRVLLDHKAKCICYTGRGETPLHLAAMDGRDVVTCLLVRAMNADDIDIRNEKGESALHLTAGKHFKPWTREEDRNFRKTLLVILKEGADVSAKDNAGRTPLHHAALTDDSTGSELLLDHGADLEHEDSRGATALHVAATGAYASMVSFFIKTGANILARDKSGRTPFHFAVGRRPFDTSRDHMFDVSTRNKEALARQSESLKMAQMLFEKGSRVNNQDSFGETPLHIASGSGAEARLVVQFLLEKGADVSLLDHQGRTAIHSAAQSPHFDQDMDEEILQTLLNSGLEVGTQDIHGNTPLHLAAGRGSGVSVRLLLDSGAQVDEVNSIGETALHRAAESGHQAVVQTLIDRGADANKVTNIGWTLSHYTARAQSLTYIDPSKTASEQLHLWPSVFKLGGFHHL</sequence>